<comment type="caution">
    <text evidence="3">The sequence shown here is derived from an EMBL/GenBank/DDBJ whole genome shotgun (WGS) entry which is preliminary data.</text>
</comment>
<dbReference type="Proteomes" id="UP000470409">
    <property type="component" value="Unassembled WGS sequence"/>
</dbReference>
<name>A0A7V7S943_9BACI</name>
<feature type="domain" description="Endonuclease GajA/Old nuclease/RecF-like AAA" evidence="1">
    <location>
        <begin position="1"/>
        <end position="119"/>
    </location>
</feature>
<dbReference type="RefSeq" id="WP_151625110.1">
    <property type="nucleotide sequence ID" value="NZ_WBPG01000010.1"/>
</dbReference>
<evidence type="ECO:0000313" key="3">
    <source>
        <dbReference type="EMBL" id="KAB2443884.1"/>
    </source>
</evidence>
<sequence>MKLTKVKIFNFRSFCNEETIDLEELTAIIGSNNSGKTTLLQALLKLFGETSGEREILRSDFHVPNNPPPRTWNGNSLHIDVTIELPDDVYLPSSFQTFEGDGKTKSIRIRKVAKKRDGNNPEGIIESKVYCVSPSSDDPSGYAMTEISKDYLSVIKVIYIPALRNPNEQLKMISGTLLWRFINRINFKDQFKKDISNQIRGINKIIDKQEGMSKLKEIIRKEWNNYHNESKYSNVNLTINPNNIEDILEKIEANFSPIGGVKSYSVDTLGDGLRSIFYLSLVGSLLKIEEDILKETSADPLLSDDETTFSNKPPSLTLIAVEEPENHVAPHLLGKIVNNLREISEGKNTQVILSSHSASIIKRIEPVEIRHFRKSKKMGETTIKKIYLPDKELDEYKYVKEAIKAYPEIYFSSLVILGEGDSEEIIIPRVLEVCGVDIHTHEISIVPLGGRHVNHFWKLLTQLGIPFITLLDLDLERHGGGWGRIKYVIEQLIKNGADEQTLFNLNPDQLLDKSKMSNMHKWDLDVESTKYEVLEQWVNLLEAKNVFFSKPLDIDFLMIKAFKANYIATLSDNEGPRIKIKETNKKISEMEDGEFSSKLYKDRIAHDVGCTLKDKNKTGKHYSDPEKELMIWYNYFFLNRGKPTTHILALNNLEEKEFEEKLPKVFIRMESAIQDIVIKGERSE</sequence>
<feature type="domain" description="OLD protein-like TOPRIM" evidence="2">
    <location>
        <begin position="411"/>
        <end position="474"/>
    </location>
</feature>
<dbReference type="Pfam" id="PF13175">
    <property type="entry name" value="AAA_15"/>
    <property type="match status" value="2"/>
</dbReference>
<dbReference type="SUPFAM" id="SSF52540">
    <property type="entry name" value="P-loop containing nucleoside triphosphate hydrolases"/>
    <property type="match status" value="1"/>
</dbReference>
<dbReference type="EMBL" id="WBPG01000010">
    <property type="protein sequence ID" value="KAB2443884.1"/>
    <property type="molecule type" value="Genomic_DNA"/>
</dbReference>
<reference evidence="3 4" key="1">
    <citation type="submission" date="2019-10" db="EMBL/GenBank/DDBJ databases">
        <title>Bacillus from the desert of Cuatro Cinegas, Coahuila.</title>
        <authorList>
            <person name="Olmedo-Alvarez G."/>
            <person name="Saldana S."/>
            <person name="Barcelo D."/>
        </authorList>
    </citation>
    <scope>NUCLEOTIDE SEQUENCE [LARGE SCALE GENOMIC DNA]</scope>
    <source>
        <strain evidence="3 4">CH155b_5T</strain>
    </source>
</reference>
<dbReference type="PANTHER" id="PTHR43581">
    <property type="entry name" value="ATP/GTP PHOSPHATASE"/>
    <property type="match status" value="1"/>
</dbReference>
<dbReference type="InterPro" id="IPR041685">
    <property type="entry name" value="AAA_GajA/Old/RecF-like"/>
</dbReference>
<dbReference type="CDD" id="cd01026">
    <property type="entry name" value="TOPRIM_OLD"/>
    <property type="match status" value="1"/>
</dbReference>
<dbReference type="InterPro" id="IPR051396">
    <property type="entry name" value="Bact_Antivir_Def_Nuclease"/>
</dbReference>
<dbReference type="PANTHER" id="PTHR43581:SF4">
    <property type="entry name" value="ATP_GTP PHOSPHATASE"/>
    <property type="match status" value="1"/>
</dbReference>
<evidence type="ECO:0000259" key="2">
    <source>
        <dbReference type="Pfam" id="PF20469"/>
    </source>
</evidence>
<accession>A0A7V7S943</accession>
<dbReference type="Pfam" id="PF20469">
    <property type="entry name" value="OLD-like_TOPRIM"/>
    <property type="match status" value="1"/>
</dbReference>
<dbReference type="AlphaFoldDB" id="A0A7V7S943"/>
<organism evidence="3 4">
    <name type="scientific">Bacillus luti</name>
    <dbReference type="NCBI Taxonomy" id="2026191"/>
    <lineage>
        <taxon>Bacteria</taxon>
        <taxon>Bacillati</taxon>
        <taxon>Bacillota</taxon>
        <taxon>Bacilli</taxon>
        <taxon>Bacillales</taxon>
        <taxon>Bacillaceae</taxon>
        <taxon>Bacillus</taxon>
        <taxon>Bacillus cereus group</taxon>
    </lineage>
</organism>
<feature type="domain" description="Endonuclease GajA/Old nuclease/RecF-like AAA" evidence="1">
    <location>
        <begin position="153"/>
        <end position="361"/>
    </location>
</feature>
<evidence type="ECO:0000313" key="4">
    <source>
        <dbReference type="Proteomes" id="UP000470409"/>
    </source>
</evidence>
<dbReference type="InterPro" id="IPR034139">
    <property type="entry name" value="TOPRIM_OLD"/>
</dbReference>
<proteinExistence type="predicted"/>
<gene>
    <name evidence="3" type="ORF">F8163_07775</name>
</gene>
<dbReference type="InterPro" id="IPR027417">
    <property type="entry name" value="P-loop_NTPase"/>
</dbReference>
<dbReference type="Gene3D" id="3.40.50.300">
    <property type="entry name" value="P-loop containing nucleotide triphosphate hydrolases"/>
    <property type="match status" value="1"/>
</dbReference>
<protein>
    <submittedName>
        <fullName evidence="3">AAA family ATPase</fullName>
    </submittedName>
</protein>
<evidence type="ECO:0000259" key="1">
    <source>
        <dbReference type="Pfam" id="PF13175"/>
    </source>
</evidence>